<sequence>MSDHSTDEPIDPDEQRRAVRERYGAIAETSSGCCGPTADRAASGSSTGCCEPTAGERSDPATSALAETTRQLGYDDADLDAVEDGANLGLGCGNPTAIASLDAGETVLDLGAGAGFDCFLAAREVGETGHVIGVDMTPEMIEKARENSRENRSANTEFRLGEIEHLPVADGTVDVIISNCVINLSPAKPQVFAEAFRVLQPGGRLAVSDVVLSASPPEAVQSDLDAIASCVGGAATVEALETMLEAAGFVGIEIEPKDESREFIREWSDEYDVSEYAVSATIEARKPLT</sequence>
<evidence type="ECO:0000256" key="8">
    <source>
        <dbReference type="ARBA" id="ARBA00048428"/>
    </source>
</evidence>
<dbReference type="SUPFAM" id="SSF53335">
    <property type="entry name" value="S-adenosyl-L-methionine-dependent methyltransferases"/>
    <property type="match status" value="1"/>
</dbReference>
<dbReference type="InterPro" id="IPR029063">
    <property type="entry name" value="SAM-dependent_MTases_sf"/>
</dbReference>
<dbReference type="CDD" id="cd02440">
    <property type="entry name" value="AdoMet_MTases"/>
    <property type="match status" value="1"/>
</dbReference>
<dbReference type="AlphaFoldDB" id="A0ABD6D8A5"/>
<comment type="caution">
    <text evidence="11">The sequence shown here is derived from an EMBL/GenBank/DDBJ whole genome shotgun (WGS) entry which is preliminary data.</text>
</comment>
<evidence type="ECO:0000256" key="5">
    <source>
        <dbReference type="ARBA" id="ARBA00034545"/>
    </source>
</evidence>
<comment type="catalytic activity">
    <reaction evidence="6">
        <text>arsenic triglutathione + [thioredoxin]-dithiol + S-adenosyl-L-methionine + 2 H2O = methylarsonous acid + [thioredoxin]-disulfide + 3 glutathione + S-adenosyl-L-homocysteine + H(+)</text>
        <dbReference type="Rhea" id="RHEA:69460"/>
        <dbReference type="Rhea" id="RHEA-COMP:10698"/>
        <dbReference type="Rhea" id="RHEA-COMP:10700"/>
        <dbReference type="ChEBI" id="CHEBI:15377"/>
        <dbReference type="ChEBI" id="CHEBI:15378"/>
        <dbReference type="ChEBI" id="CHEBI:17826"/>
        <dbReference type="ChEBI" id="CHEBI:29950"/>
        <dbReference type="ChEBI" id="CHEBI:50058"/>
        <dbReference type="ChEBI" id="CHEBI:57856"/>
        <dbReference type="ChEBI" id="CHEBI:57925"/>
        <dbReference type="ChEBI" id="CHEBI:59789"/>
        <dbReference type="ChEBI" id="CHEBI:183640"/>
        <dbReference type="EC" id="2.1.1.137"/>
    </reaction>
</comment>
<dbReference type="GO" id="GO:0032259">
    <property type="term" value="P:methylation"/>
    <property type="evidence" value="ECO:0007669"/>
    <property type="project" value="UniProtKB-KW"/>
</dbReference>
<dbReference type="PANTHER" id="PTHR43675">
    <property type="entry name" value="ARSENITE METHYLTRANSFERASE"/>
    <property type="match status" value="1"/>
</dbReference>
<evidence type="ECO:0000256" key="6">
    <source>
        <dbReference type="ARBA" id="ARBA00047941"/>
    </source>
</evidence>
<evidence type="ECO:0000256" key="7">
    <source>
        <dbReference type="ARBA" id="ARBA00047943"/>
    </source>
</evidence>
<reference evidence="11 12" key="1">
    <citation type="journal article" date="2019" name="Int. J. Syst. Evol. Microbiol.">
        <title>The Global Catalogue of Microorganisms (GCM) 10K type strain sequencing project: providing services to taxonomists for standard genome sequencing and annotation.</title>
        <authorList>
            <consortium name="The Broad Institute Genomics Platform"/>
            <consortium name="The Broad Institute Genome Sequencing Center for Infectious Disease"/>
            <person name="Wu L."/>
            <person name="Ma J."/>
        </authorList>
    </citation>
    <scope>NUCLEOTIDE SEQUENCE [LARGE SCALE GENOMIC DNA]</scope>
    <source>
        <strain evidence="11 12">CGMCC 1.10593</strain>
    </source>
</reference>
<proteinExistence type="inferred from homology"/>
<name>A0ABD6D8A5_9EURY</name>
<dbReference type="InterPro" id="IPR026669">
    <property type="entry name" value="Arsenite_MeTrfase-like"/>
</dbReference>
<evidence type="ECO:0000256" key="2">
    <source>
        <dbReference type="ARBA" id="ARBA00022691"/>
    </source>
</evidence>
<comment type="similarity">
    <text evidence="3">Belongs to the methyltransferase superfamily. Arsenite methyltransferase family.</text>
</comment>
<keyword evidence="11" id="KW-0489">Methyltransferase</keyword>
<dbReference type="EC" id="2.1.1.137" evidence="4"/>
<dbReference type="GO" id="GO:0030791">
    <property type="term" value="F:arsenite methyltransferase activity"/>
    <property type="evidence" value="ECO:0007669"/>
    <property type="project" value="UniProtKB-EC"/>
</dbReference>
<comment type="catalytic activity">
    <reaction evidence="7">
        <text>arsenic triglutathione + 2 [thioredoxin]-dithiol + 2 S-adenosyl-L-methionine + H2O = dimethylarsinous acid + 2 [thioredoxin]-disulfide + 3 glutathione + 2 S-adenosyl-L-homocysteine + 2 H(+)</text>
        <dbReference type="Rhea" id="RHEA:69464"/>
        <dbReference type="Rhea" id="RHEA-COMP:10698"/>
        <dbReference type="Rhea" id="RHEA-COMP:10700"/>
        <dbReference type="ChEBI" id="CHEBI:15377"/>
        <dbReference type="ChEBI" id="CHEBI:15378"/>
        <dbReference type="ChEBI" id="CHEBI:23808"/>
        <dbReference type="ChEBI" id="CHEBI:29950"/>
        <dbReference type="ChEBI" id="CHEBI:50058"/>
        <dbReference type="ChEBI" id="CHEBI:57856"/>
        <dbReference type="ChEBI" id="CHEBI:57925"/>
        <dbReference type="ChEBI" id="CHEBI:59789"/>
        <dbReference type="ChEBI" id="CHEBI:183640"/>
        <dbReference type="EC" id="2.1.1.137"/>
    </reaction>
</comment>
<organism evidence="11 12">
    <name type="scientific">Halohasta litorea</name>
    <dbReference type="NCBI Taxonomy" id="869891"/>
    <lineage>
        <taxon>Archaea</taxon>
        <taxon>Methanobacteriati</taxon>
        <taxon>Methanobacteriota</taxon>
        <taxon>Stenosarchaea group</taxon>
        <taxon>Halobacteria</taxon>
        <taxon>Halobacteriales</taxon>
        <taxon>Haloferacaceae</taxon>
        <taxon>Halohasta</taxon>
    </lineage>
</organism>
<evidence type="ECO:0000256" key="3">
    <source>
        <dbReference type="ARBA" id="ARBA00034487"/>
    </source>
</evidence>
<dbReference type="InterPro" id="IPR025714">
    <property type="entry name" value="Methyltranfer_dom"/>
</dbReference>
<dbReference type="NCBIfam" id="NF008823">
    <property type="entry name" value="PRK11873.1"/>
    <property type="match status" value="1"/>
</dbReference>
<protein>
    <recommendedName>
        <fullName evidence="5">Arsenite methyltransferase</fullName>
        <ecNumber evidence="4">2.1.1.137</ecNumber>
    </recommendedName>
</protein>
<feature type="domain" description="Methyltransferase" evidence="10">
    <location>
        <begin position="102"/>
        <end position="248"/>
    </location>
</feature>
<accession>A0ABD6D8A5</accession>
<keyword evidence="2" id="KW-0949">S-adenosyl-L-methionine</keyword>
<evidence type="ECO:0000313" key="12">
    <source>
        <dbReference type="Proteomes" id="UP001597052"/>
    </source>
</evidence>
<dbReference type="Proteomes" id="UP001597052">
    <property type="component" value="Unassembled WGS sequence"/>
</dbReference>
<keyword evidence="12" id="KW-1185">Reference proteome</keyword>
<evidence type="ECO:0000256" key="9">
    <source>
        <dbReference type="SAM" id="MobiDB-lite"/>
    </source>
</evidence>
<evidence type="ECO:0000256" key="4">
    <source>
        <dbReference type="ARBA" id="ARBA00034521"/>
    </source>
</evidence>
<evidence type="ECO:0000259" key="10">
    <source>
        <dbReference type="Pfam" id="PF13847"/>
    </source>
</evidence>
<comment type="catalytic activity">
    <reaction evidence="8">
        <text>arsenic triglutathione + 3 [thioredoxin]-dithiol + 3 S-adenosyl-L-methionine = trimethylarsine + 3 [thioredoxin]-disulfide + 3 glutathione + 3 S-adenosyl-L-homocysteine + 3 H(+)</text>
        <dbReference type="Rhea" id="RHEA:69432"/>
        <dbReference type="Rhea" id="RHEA-COMP:10698"/>
        <dbReference type="Rhea" id="RHEA-COMP:10700"/>
        <dbReference type="ChEBI" id="CHEBI:15378"/>
        <dbReference type="ChEBI" id="CHEBI:27130"/>
        <dbReference type="ChEBI" id="CHEBI:29950"/>
        <dbReference type="ChEBI" id="CHEBI:50058"/>
        <dbReference type="ChEBI" id="CHEBI:57856"/>
        <dbReference type="ChEBI" id="CHEBI:57925"/>
        <dbReference type="ChEBI" id="CHEBI:59789"/>
        <dbReference type="ChEBI" id="CHEBI:183640"/>
        <dbReference type="EC" id="2.1.1.137"/>
    </reaction>
</comment>
<dbReference type="PANTHER" id="PTHR43675:SF8">
    <property type="entry name" value="ARSENITE METHYLTRANSFERASE"/>
    <property type="match status" value="1"/>
</dbReference>
<dbReference type="Pfam" id="PF13847">
    <property type="entry name" value="Methyltransf_31"/>
    <property type="match status" value="1"/>
</dbReference>
<keyword evidence="1" id="KW-0808">Transferase</keyword>
<dbReference type="RefSeq" id="WP_256394892.1">
    <property type="nucleotide sequence ID" value="NZ_JANHDJ010000001.1"/>
</dbReference>
<dbReference type="Gene3D" id="3.40.50.150">
    <property type="entry name" value="Vaccinia Virus protein VP39"/>
    <property type="match status" value="1"/>
</dbReference>
<evidence type="ECO:0000313" key="11">
    <source>
        <dbReference type="EMBL" id="MFD1641191.1"/>
    </source>
</evidence>
<dbReference type="EMBL" id="JBHUDM010000001">
    <property type="protein sequence ID" value="MFD1641191.1"/>
    <property type="molecule type" value="Genomic_DNA"/>
</dbReference>
<gene>
    <name evidence="11" type="ORF">ACFSBW_04790</name>
</gene>
<evidence type="ECO:0000256" key="1">
    <source>
        <dbReference type="ARBA" id="ARBA00022679"/>
    </source>
</evidence>
<feature type="region of interest" description="Disordered" evidence="9">
    <location>
        <begin position="29"/>
        <end position="62"/>
    </location>
</feature>